<dbReference type="EMBL" id="NMVJ01000001">
    <property type="protein sequence ID" value="OYN92417.1"/>
    <property type="molecule type" value="Genomic_DNA"/>
</dbReference>
<dbReference type="Proteomes" id="UP000216300">
    <property type="component" value="Unassembled WGS sequence"/>
</dbReference>
<organism evidence="1 2">
    <name type="scientific">Parenemella sanctibonifatiensis</name>
    <dbReference type="NCBI Taxonomy" id="2016505"/>
    <lineage>
        <taxon>Bacteria</taxon>
        <taxon>Bacillati</taxon>
        <taxon>Actinomycetota</taxon>
        <taxon>Actinomycetes</taxon>
        <taxon>Propionibacteriales</taxon>
        <taxon>Propionibacteriaceae</taxon>
        <taxon>Parenemella</taxon>
    </lineage>
</organism>
<proteinExistence type="predicted"/>
<dbReference type="AlphaFoldDB" id="A0A255ELL1"/>
<evidence type="ECO:0000313" key="2">
    <source>
        <dbReference type="Proteomes" id="UP000216300"/>
    </source>
</evidence>
<keyword evidence="2" id="KW-1185">Reference proteome</keyword>
<gene>
    <name evidence="1" type="ORF">CGZ91_02680</name>
</gene>
<dbReference type="RefSeq" id="WP_094452386.1">
    <property type="nucleotide sequence ID" value="NZ_NMVJ01000001.1"/>
</dbReference>
<sequence length="191" mass="18946">MAEQSGQVPVWTLATEAVAVPEAASDGDMTPERLADMRTALASFAQTPITTLEMHPITRRQERSGGIALHAASPLAQQLSQLVAQTARSTPSKAGAAPAIEAAGEVLYRMVVPAKVAEQVGQGLVKSMTSKAVPGGVHSAMMGAKGIVAQATFMPVARALAGTAGAGVAGAGTAGAGTAGAGIVASTPTPH</sequence>
<accession>A0A255ELL1</accession>
<reference evidence="1 2" key="1">
    <citation type="submission" date="2017-07" db="EMBL/GenBank/DDBJ databases">
        <title>Draft whole genome sequences of clinical Proprionibacteriaceae strains.</title>
        <authorList>
            <person name="Bernier A.-M."/>
            <person name="Bernard K."/>
            <person name="Domingo M.-C."/>
        </authorList>
    </citation>
    <scope>NUCLEOTIDE SEQUENCE [LARGE SCALE GENOMIC DNA]</scope>
    <source>
        <strain evidence="1 2">NML 150081</strain>
    </source>
</reference>
<evidence type="ECO:0000313" key="1">
    <source>
        <dbReference type="EMBL" id="OYN92417.1"/>
    </source>
</evidence>
<protein>
    <submittedName>
        <fullName evidence="1">Uncharacterized protein</fullName>
    </submittedName>
</protein>
<name>A0A255ELL1_9ACTN</name>
<comment type="caution">
    <text evidence="1">The sequence shown here is derived from an EMBL/GenBank/DDBJ whole genome shotgun (WGS) entry which is preliminary data.</text>
</comment>